<proteinExistence type="predicted"/>
<dbReference type="AlphaFoldDB" id="A0A133NAC9"/>
<dbReference type="Proteomes" id="UP000070646">
    <property type="component" value="Unassembled WGS sequence"/>
</dbReference>
<comment type="caution">
    <text evidence="1">The sequence shown here is derived from an EMBL/GenBank/DDBJ whole genome shotgun (WGS) entry which is preliminary data.</text>
</comment>
<dbReference type="EMBL" id="LRPU01000046">
    <property type="protein sequence ID" value="KXA13240.1"/>
    <property type="molecule type" value="Genomic_DNA"/>
</dbReference>
<name>A0A133NAC9_CLOPF</name>
<evidence type="ECO:0000313" key="1">
    <source>
        <dbReference type="EMBL" id="KXA13240.1"/>
    </source>
</evidence>
<sequence length="45" mass="5354">MLSSKNLLKQIYFKVKKYLQVKILLQKIIGYEGIKSMGIYIYLNK</sequence>
<evidence type="ECO:0000313" key="2">
    <source>
        <dbReference type="Proteomes" id="UP000070646"/>
    </source>
</evidence>
<protein>
    <submittedName>
        <fullName evidence="1">Uncharacterized protein</fullName>
    </submittedName>
</protein>
<gene>
    <name evidence="1" type="ORF">HMPREF3222_00956</name>
</gene>
<accession>A0A133NAC9</accession>
<reference evidence="1 2" key="1">
    <citation type="submission" date="2016-01" db="EMBL/GenBank/DDBJ databases">
        <authorList>
            <person name="Oliw E.H."/>
        </authorList>
    </citation>
    <scope>NUCLEOTIDE SEQUENCE [LARGE SCALE GENOMIC DNA]</scope>
    <source>
        <strain evidence="1 2">MJR7757A</strain>
    </source>
</reference>
<organism evidence="1 2">
    <name type="scientific">Clostridium perfringens</name>
    <dbReference type="NCBI Taxonomy" id="1502"/>
    <lineage>
        <taxon>Bacteria</taxon>
        <taxon>Bacillati</taxon>
        <taxon>Bacillota</taxon>
        <taxon>Clostridia</taxon>
        <taxon>Eubacteriales</taxon>
        <taxon>Clostridiaceae</taxon>
        <taxon>Clostridium</taxon>
    </lineage>
</organism>
<dbReference type="PATRIC" id="fig|1502.174.peg.971"/>